<dbReference type="PROSITE" id="PS50110">
    <property type="entry name" value="RESPONSE_REGULATORY"/>
    <property type="match status" value="1"/>
</dbReference>
<dbReference type="InterPro" id="IPR001789">
    <property type="entry name" value="Sig_transdc_resp-reg_receiver"/>
</dbReference>
<dbReference type="OrthoDB" id="7001648at2"/>
<name>U7DBB2_9BACT</name>
<dbReference type="Gene3D" id="3.40.50.2300">
    <property type="match status" value="1"/>
</dbReference>
<dbReference type="InterPro" id="IPR013976">
    <property type="entry name" value="HDOD"/>
</dbReference>
<dbReference type="Proteomes" id="UP000017148">
    <property type="component" value="Unassembled WGS sequence"/>
</dbReference>
<comment type="caution">
    <text evidence="4">The sequence shown here is derived from an EMBL/GenBank/DDBJ whole genome shotgun (WGS) entry which is preliminary data.</text>
</comment>
<reference evidence="4 5" key="1">
    <citation type="journal article" date="2013" name="Environ. Microbiol.">
        <title>Genome analysis of Chitinivibrio alkaliphilus gen. nov., sp. nov., a novel extremely haloalkaliphilic anaerobic chitinolytic bacterium from the candidate phylum Termite Group 3.</title>
        <authorList>
            <person name="Sorokin D.Y."/>
            <person name="Gumerov V.M."/>
            <person name="Rakitin A.L."/>
            <person name="Beletsky A.V."/>
            <person name="Damste J.S."/>
            <person name="Muyzer G."/>
            <person name="Mardanov A.V."/>
            <person name="Ravin N.V."/>
        </authorList>
    </citation>
    <scope>NUCLEOTIDE SEQUENCE [LARGE SCALE GENOMIC DNA]</scope>
    <source>
        <strain evidence="4 5">ACht1</strain>
    </source>
</reference>
<evidence type="ECO:0000313" key="4">
    <source>
        <dbReference type="EMBL" id="ERP39297.1"/>
    </source>
</evidence>
<feature type="domain" description="Response regulatory" evidence="2">
    <location>
        <begin position="3"/>
        <end position="119"/>
    </location>
</feature>
<dbReference type="InterPro" id="IPR011006">
    <property type="entry name" value="CheY-like_superfamily"/>
</dbReference>
<dbReference type="RefSeq" id="WP_022635657.1">
    <property type="nucleotide sequence ID" value="NZ_ASJR01000001.1"/>
</dbReference>
<keyword evidence="5" id="KW-1185">Reference proteome</keyword>
<dbReference type="STRING" id="1313304.CALK_0090"/>
<dbReference type="eggNOG" id="COG1639">
    <property type="taxonomic scope" value="Bacteria"/>
</dbReference>
<dbReference type="SUPFAM" id="SSF52172">
    <property type="entry name" value="CheY-like"/>
    <property type="match status" value="1"/>
</dbReference>
<evidence type="ECO:0000256" key="1">
    <source>
        <dbReference type="PROSITE-ProRule" id="PRU00169"/>
    </source>
</evidence>
<accession>U7DBB2</accession>
<feature type="domain" description="HDOD" evidence="3">
    <location>
        <begin position="168"/>
        <end position="365"/>
    </location>
</feature>
<dbReference type="PROSITE" id="PS51833">
    <property type="entry name" value="HDOD"/>
    <property type="match status" value="1"/>
</dbReference>
<evidence type="ECO:0000259" key="2">
    <source>
        <dbReference type="PROSITE" id="PS50110"/>
    </source>
</evidence>
<dbReference type="AlphaFoldDB" id="U7DBB2"/>
<dbReference type="PANTHER" id="PTHR33525:SF3">
    <property type="entry name" value="RIBONUCLEASE Y"/>
    <property type="match status" value="1"/>
</dbReference>
<dbReference type="Gene3D" id="1.10.3210.10">
    <property type="entry name" value="Hypothetical protein af1432"/>
    <property type="match status" value="1"/>
</dbReference>
<sequence>MITVLASISHKNIREGLQKTFSRTKAEFITCRRPYASIVKARQYTPDVIIIEILECTQDELSIIRLIRKHPEICHTPLLVFGPACSEQCRVGMEKMGVTTYVAAPISVKKILLAVQVVLRETMTTASKKKNGENPTQDVTAEMTAQLFDPQVLPTKKIALMVSHIDSLVAFPTTFASVLRLTEDNSSSASQLGRAIESDSSVAAEILRLANSVYYAARNRRIDSLRQAIVRIGFSQTKTAVLSMSVLKHFNSRSPSTGFSYREFWFHSLAVAIIAEKLAKKISGIRSDEAFALGLLHGLGALMMNEYLPTTFQKILDGATEEGSPFTYYQDSTMSVNHLDLLAYLFTIWKLPNSFSSAIRIFDRLHNTASDVQKNSLAVTISLAKSMAYGFDIGYTTDCSVHHFEYGLLHTFGIHKGITDTFIHTLYSELNLYNSIVNIDDRTYPRRNKPVHETEKISLLCCFSGEFMWSALYEYIRQSDRYSIRHCEDVQTLEQVLSEQDAEYIALFPAYTKDMKKQLQLCDARGVRGLVMDVSKTLRSIDFETCIIAEYPVDLRNVHMVLQALNMNSVSNDMSDRAIKYLLPLTKGPVTHEKRNALVVYRSTQGYTKLYHHIKRYDWPSFNKFIYGHKALQYAKDSSAKVTHYFLEWKAPFTECAESLQELKKHTGSQNAQYIVFYEGVGEESSQDLHLLSTISDITLVNLADESDCASLHTILS</sequence>
<organism evidence="4 5">
    <name type="scientific">Chitinivibrio alkaliphilus ACht1</name>
    <dbReference type="NCBI Taxonomy" id="1313304"/>
    <lineage>
        <taxon>Bacteria</taxon>
        <taxon>Pseudomonadati</taxon>
        <taxon>Fibrobacterota</taxon>
        <taxon>Chitinivibrionia</taxon>
        <taxon>Chitinivibrionales</taxon>
        <taxon>Chitinivibrionaceae</taxon>
        <taxon>Chitinivibrio</taxon>
    </lineage>
</organism>
<dbReference type="InterPro" id="IPR052340">
    <property type="entry name" value="RNase_Y/CdgJ"/>
</dbReference>
<dbReference type="Pfam" id="PF08668">
    <property type="entry name" value="HDOD"/>
    <property type="match status" value="1"/>
</dbReference>
<proteinExistence type="predicted"/>
<dbReference type="SUPFAM" id="SSF109604">
    <property type="entry name" value="HD-domain/PDEase-like"/>
    <property type="match status" value="1"/>
</dbReference>
<dbReference type="GO" id="GO:0000160">
    <property type="term" value="P:phosphorelay signal transduction system"/>
    <property type="evidence" value="ECO:0007669"/>
    <property type="project" value="InterPro"/>
</dbReference>
<protein>
    <recommendedName>
        <fullName evidence="6">HDOD domain-containing protein</fullName>
    </recommendedName>
</protein>
<comment type="caution">
    <text evidence="1">Lacks conserved residue(s) required for the propagation of feature annotation.</text>
</comment>
<dbReference type="PANTHER" id="PTHR33525">
    <property type="match status" value="1"/>
</dbReference>
<gene>
    <name evidence="4" type="ORF">CALK_0090</name>
</gene>
<evidence type="ECO:0000259" key="3">
    <source>
        <dbReference type="PROSITE" id="PS51833"/>
    </source>
</evidence>
<evidence type="ECO:0000313" key="5">
    <source>
        <dbReference type="Proteomes" id="UP000017148"/>
    </source>
</evidence>
<evidence type="ECO:0008006" key="6">
    <source>
        <dbReference type="Google" id="ProtNLM"/>
    </source>
</evidence>
<dbReference type="EMBL" id="ASJR01000001">
    <property type="protein sequence ID" value="ERP39297.1"/>
    <property type="molecule type" value="Genomic_DNA"/>
</dbReference>